<name>A0A5C6MHW1_9PLAN</name>
<dbReference type="SMART" id="SM00710">
    <property type="entry name" value="PbH1"/>
    <property type="match status" value="3"/>
</dbReference>
<comment type="caution">
    <text evidence="4">The sequence shown here is derived from an EMBL/GenBank/DDBJ whole genome shotgun (WGS) entry which is preliminary data.</text>
</comment>
<dbReference type="Pfam" id="PF13229">
    <property type="entry name" value="Beta_helix"/>
    <property type="match status" value="1"/>
</dbReference>
<keyword evidence="1" id="KW-0677">Repeat</keyword>
<dbReference type="InterPro" id="IPR011050">
    <property type="entry name" value="Pectin_lyase_fold/virulence"/>
</dbReference>
<accession>A0A5C6MHW1</accession>
<evidence type="ECO:0000259" key="3">
    <source>
        <dbReference type="Pfam" id="PF13229"/>
    </source>
</evidence>
<dbReference type="EMBL" id="SRHE01000003">
    <property type="protein sequence ID" value="TWW12699.1"/>
    <property type="molecule type" value="Genomic_DNA"/>
</dbReference>
<feature type="domain" description="Right handed beta helix" evidence="3">
    <location>
        <begin position="169"/>
        <end position="259"/>
    </location>
</feature>
<feature type="signal peptide" evidence="2">
    <location>
        <begin position="1"/>
        <end position="26"/>
    </location>
</feature>
<dbReference type="InterPro" id="IPR051550">
    <property type="entry name" value="SCF-Subunits/Alg-Epimerases"/>
</dbReference>
<feature type="chain" id="PRO_5022999577" description="Right handed beta helix domain-containing protein" evidence="2">
    <location>
        <begin position="27"/>
        <end position="346"/>
    </location>
</feature>
<reference evidence="4 5" key="1">
    <citation type="submission" date="2019-08" db="EMBL/GenBank/DDBJ databases">
        <title>100 year-old enigma solved: identification of Planctomyces bekefii, the type genus and species of the phylum Planctomycetes.</title>
        <authorList>
            <person name="Svetlana D.N."/>
            <person name="Overmann J."/>
        </authorList>
    </citation>
    <scope>NUCLEOTIDE SEQUENCE [LARGE SCALE GENOMIC DNA]</scope>
    <source>
        <strain evidence="4">Phe10_nw2017</strain>
    </source>
</reference>
<evidence type="ECO:0000313" key="4">
    <source>
        <dbReference type="EMBL" id="TWW12699.1"/>
    </source>
</evidence>
<dbReference type="AlphaFoldDB" id="A0A5C6MHW1"/>
<dbReference type="InterPro" id="IPR012334">
    <property type="entry name" value="Pectin_lyas_fold"/>
</dbReference>
<dbReference type="Proteomes" id="UP000321083">
    <property type="component" value="Unassembled WGS sequence"/>
</dbReference>
<keyword evidence="2" id="KW-0732">Signal</keyword>
<proteinExistence type="predicted"/>
<sequence length="346" mass="37721">MGRFWDFRKKIFFLSLCLCFTLPAYSAFIDVEPGSSIQTAINSASDGDTIRLSAGLYKGNIDFKGKAITIRGVGKDTIIKGDGSRAVVFFVNDEDFYSLLDKVQITGGIRGGAILIENASPRVNRCWITNNQSIGAGSAIYIFGNDSTGRSAAFFNNVIARNKTRSLFFGNEAHAIYIENAAPSFINNTIVQNDRSAFYITKDSDVRISNNIIAYNGYIKAPGNAKERGLGIEFDNFSGSAQIDYNLFYKNRLGDINVDGENLGSISELSSSLLLEKSVTADLLENKNGDPDFIKLSSLLNLRLGENSSAIDIGDPDELYNDIVDNSRNDAGATGGLFIHPNLDVF</sequence>
<protein>
    <recommendedName>
        <fullName evidence="3">Right handed beta helix domain-containing protein</fullName>
    </recommendedName>
</protein>
<dbReference type="Gene3D" id="2.160.20.10">
    <property type="entry name" value="Single-stranded right-handed beta-helix, Pectin lyase-like"/>
    <property type="match status" value="1"/>
</dbReference>
<dbReference type="PANTHER" id="PTHR22990:SF15">
    <property type="entry name" value="F-BOX ONLY PROTEIN 10"/>
    <property type="match status" value="1"/>
</dbReference>
<dbReference type="PANTHER" id="PTHR22990">
    <property type="entry name" value="F-BOX ONLY PROTEIN"/>
    <property type="match status" value="1"/>
</dbReference>
<dbReference type="InterPro" id="IPR006626">
    <property type="entry name" value="PbH1"/>
</dbReference>
<evidence type="ECO:0000256" key="1">
    <source>
        <dbReference type="ARBA" id="ARBA00022737"/>
    </source>
</evidence>
<dbReference type="InterPro" id="IPR039448">
    <property type="entry name" value="Beta_helix"/>
</dbReference>
<dbReference type="SUPFAM" id="SSF51126">
    <property type="entry name" value="Pectin lyase-like"/>
    <property type="match status" value="1"/>
</dbReference>
<evidence type="ECO:0000256" key="2">
    <source>
        <dbReference type="SAM" id="SignalP"/>
    </source>
</evidence>
<evidence type="ECO:0000313" key="5">
    <source>
        <dbReference type="Proteomes" id="UP000321083"/>
    </source>
</evidence>
<keyword evidence="5" id="KW-1185">Reference proteome</keyword>
<reference evidence="4 5" key="2">
    <citation type="submission" date="2019-08" db="EMBL/GenBank/DDBJ databases">
        <authorList>
            <person name="Henke P."/>
        </authorList>
    </citation>
    <scope>NUCLEOTIDE SEQUENCE [LARGE SCALE GENOMIC DNA]</scope>
    <source>
        <strain evidence="4">Phe10_nw2017</strain>
    </source>
</reference>
<organism evidence="4 5">
    <name type="scientific">Planctomyces bekefii</name>
    <dbReference type="NCBI Taxonomy" id="1653850"/>
    <lineage>
        <taxon>Bacteria</taxon>
        <taxon>Pseudomonadati</taxon>
        <taxon>Planctomycetota</taxon>
        <taxon>Planctomycetia</taxon>
        <taxon>Planctomycetales</taxon>
        <taxon>Planctomycetaceae</taxon>
        <taxon>Planctomyces</taxon>
    </lineage>
</organism>
<gene>
    <name evidence="4" type="ORF">E3A20_00380</name>
</gene>